<evidence type="ECO:0000256" key="8">
    <source>
        <dbReference type="ARBA" id="ARBA00023180"/>
    </source>
</evidence>
<evidence type="ECO:0000313" key="19">
    <source>
        <dbReference type="EMBL" id="OJI99195.1"/>
    </source>
</evidence>
<dbReference type="Gene3D" id="2.60.40.1760">
    <property type="entry name" value="glycosyl hydrolase (family 31)"/>
    <property type="match status" value="1"/>
</dbReference>
<proteinExistence type="inferred from homology"/>
<dbReference type="GO" id="GO:0005576">
    <property type="term" value="C:extracellular region"/>
    <property type="evidence" value="ECO:0007669"/>
    <property type="project" value="UniProtKB-SubCell"/>
</dbReference>
<comment type="catalytic activity">
    <reaction evidence="2">
        <text>Hydrolysis of terminal, non-reducing (1-&gt;4)-linked alpha-D-glucose residues with release of alpha-D-glucose.</text>
        <dbReference type="EC" id="3.2.1.20"/>
    </reaction>
</comment>
<sequence>MMAIAILLLWPLLALAKTLSTPLSLPKCPGYRATNVEERSRGLTADLTLAGEPCNIYGTDIEHLRLEVEYQTDARLHVVIYDADENVYQVPESVFPRPATRENGRQDESSPEIRFSFEEHPFSFSVSRASNGETLFNSSGHDLVFESQYVNVRTSLPESPNLYGLGEHSDPFRLNTTSYTRTLWNRDAYMIPAGTNLYGTHPLYLDHRGETGTHGVFLLNSNGMDIRIDKDANGSQFLEYNILGGVLDFYFLAGLSPMDVSVQYAEVAGLPAMVPYWGFGFHQCRYGYRDIFEVAAVVYNYSKADIPLETMWTDIDYMDHRKVFTLDQQRFPLHKVRALVDYLHKHDQHYIVMVDPAVAHANGSAFQRGVQKDVFMRHQDGSLYKGAVWPGPTVFPDWFHPNASDYWINEFALFFDAETGVNIDALWIDMNEAANFCDWPCSDPIAYAQKNNLPPDPPLVRPNPSSLPGFPVEFQSGNRDNRYIKTIRSHNNQYFLGNGTMLGLRGRELIDPLYKIANAAGSLSNKTMNTDLIHANGLAEYDTHNLYGTMMSSLSREAMLHRRPEKRPLVITRSTFAGAGSHVAHWLGDTVSSWEKYRISIAQMLSFASLFQIPMVGSDTCGFTGNTTEQLCARWAMLGAFNPLYRNHNEYGMISQEFYRWESVAEAARKAISIRYQLLDYLYTAFHRQTETGEPFLLPLFFLYPGDKATFGLDLQFFYGKGLLVSPVTEEGSTDVDVYFPDDVFYDWYTGDMVRGMGDVVKLTGVGYTDIPLHVRGGSVIPVRAKSANTTTELRKQNFRLVVAPGLDGKAEGELYLDDGESLHQPATLDVRFVYEDGRLSFDGEFTLETDLQIESVTILGGADKAGSIPVNLPLTGPRRVDLNNLK</sequence>
<organism evidence="19 20">
    <name type="scientific">Aspergillus versicolor CBS 583.65</name>
    <dbReference type="NCBI Taxonomy" id="1036611"/>
    <lineage>
        <taxon>Eukaryota</taxon>
        <taxon>Fungi</taxon>
        <taxon>Dikarya</taxon>
        <taxon>Ascomycota</taxon>
        <taxon>Pezizomycotina</taxon>
        <taxon>Eurotiomycetes</taxon>
        <taxon>Eurotiomycetidae</taxon>
        <taxon>Eurotiales</taxon>
        <taxon>Aspergillaceae</taxon>
        <taxon>Aspergillus</taxon>
        <taxon>Aspergillus subgen. Nidulantes</taxon>
    </lineage>
</organism>
<evidence type="ECO:0000256" key="15">
    <source>
        <dbReference type="SAM" id="SignalP"/>
    </source>
</evidence>
<dbReference type="GO" id="GO:0000272">
    <property type="term" value="P:polysaccharide catabolic process"/>
    <property type="evidence" value="ECO:0007669"/>
    <property type="project" value="UniProtKB-KW"/>
</dbReference>
<dbReference type="InterPro" id="IPR025887">
    <property type="entry name" value="Glyco_hydro_31_N_dom"/>
</dbReference>
<evidence type="ECO:0000256" key="6">
    <source>
        <dbReference type="ARBA" id="ARBA00022729"/>
    </source>
</evidence>
<dbReference type="EMBL" id="KV878126">
    <property type="protein sequence ID" value="OJI99195.1"/>
    <property type="molecule type" value="Genomic_DNA"/>
</dbReference>
<keyword evidence="9" id="KW-0119">Carbohydrate metabolism</keyword>
<dbReference type="GO" id="GO:0071555">
    <property type="term" value="P:cell wall organization"/>
    <property type="evidence" value="ECO:0007669"/>
    <property type="project" value="UniProtKB-KW"/>
</dbReference>
<dbReference type="VEuPathDB" id="FungiDB:ASPVEDRAFT_80815"/>
<dbReference type="Proteomes" id="UP000184073">
    <property type="component" value="Unassembled WGS sequence"/>
</dbReference>
<evidence type="ECO:0000256" key="13">
    <source>
        <dbReference type="ARBA" id="ARBA00025512"/>
    </source>
</evidence>
<dbReference type="SUPFAM" id="SSF51011">
    <property type="entry name" value="Glycosyl hydrolase domain"/>
    <property type="match status" value="1"/>
</dbReference>
<keyword evidence="7 14" id="KW-0378">Hydrolase</keyword>
<comment type="similarity">
    <text evidence="4 14">Belongs to the glycosyl hydrolase 31 family.</text>
</comment>
<evidence type="ECO:0000259" key="17">
    <source>
        <dbReference type="Pfam" id="PF13802"/>
    </source>
</evidence>
<comment type="subcellular location">
    <subcellularLocation>
        <location evidence="3">Secreted</location>
    </subcellularLocation>
</comment>
<dbReference type="InterPro" id="IPR017853">
    <property type="entry name" value="GH"/>
</dbReference>
<dbReference type="Gene3D" id="2.60.40.1180">
    <property type="entry name" value="Golgi alpha-mannosidase II"/>
    <property type="match status" value="2"/>
</dbReference>
<keyword evidence="11" id="KW-0961">Cell wall biogenesis/degradation</keyword>
<dbReference type="CDD" id="cd14752">
    <property type="entry name" value="GH31_N"/>
    <property type="match status" value="1"/>
</dbReference>
<evidence type="ECO:0000256" key="10">
    <source>
        <dbReference type="ARBA" id="ARBA00023295"/>
    </source>
</evidence>
<feature type="domain" description="Glycoside hydrolase family 31 N-terminal" evidence="17">
    <location>
        <begin position="113"/>
        <end position="223"/>
    </location>
</feature>
<dbReference type="InterPro" id="IPR048395">
    <property type="entry name" value="Glyco_hydro_31_C"/>
</dbReference>
<evidence type="ECO:0000256" key="14">
    <source>
        <dbReference type="RuleBase" id="RU361185"/>
    </source>
</evidence>
<keyword evidence="6 15" id="KW-0732">Signal</keyword>
<dbReference type="InterPro" id="IPR013780">
    <property type="entry name" value="Glyco_hydro_b"/>
</dbReference>
<keyword evidence="10 14" id="KW-0326">Glycosidase</keyword>
<evidence type="ECO:0008006" key="21">
    <source>
        <dbReference type="Google" id="ProtNLM"/>
    </source>
</evidence>
<dbReference type="STRING" id="1036611.A0A1L9PCL3"/>
<dbReference type="PANTHER" id="PTHR22762:SF67">
    <property type="entry name" value="ALPHA_BETA-GLUCOSIDASE AGDC-RELATED"/>
    <property type="match status" value="1"/>
</dbReference>
<evidence type="ECO:0000256" key="3">
    <source>
        <dbReference type="ARBA" id="ARBA00004613"/>
    </source>
</evidence>
<dbReference type="InterPro" id="IPR000322">
    <property type="entry name" value="Glyco_hydro_31_TIM"/>
</dbReference>
<dbReference type="Pfam" id="PF13802">
    <property type="entry name" value="Gal_mutarotas_2"/>
    <property type="match status" value="1"/>
</dbReference>
<reference evidence="20" key="1">
    <citation type="journal article" date="2017" name="Genome Biol.">
        <title>Comparative genomics reveals high biological diversity and specific adaptations in the industrially and medically important fungal genus Aspergillus.</title>
        <authorList>
            <person name="de Vries R.P."/>
            <person name="Riley R."/>
            <person name="Wiebenga A."/>
            <person name="Aguilar-Osorio G."/>
            <person name="Amillis S."/>
            <person name="Uchima C.A."/>
            <person name="Anderluh G."/>
            <person name="Asadollahi M."/>
            <person name="Askin M."/>
            <person name="Barry K."/>
            <person name="Battaglia E."/>
            <person name="Bayram O."/>
            <person name="Benocci T."/>
            <person name="Braus-Stromeyer S.A."/>
            <person name="Caldana C."/>
            <person name="Canovas D."/>
            <person name="Cerqueira G.C."/>
            <person name="Chen F."/>
            <person name="Chen W."/>
            <person name="Choi C."/>
            <person name="Clum A."/>
            <person name="Dos Santos R.A."/>
            <person name="Damasio A.R."/>
            <person name="Diallinas G."/>
            <person name="Emri T."/>
            <person name="Fekete E."/>
            <person name="Flipphi M."/>
            <person name="Freyberg S."/>
            <person name="Gallo A."/>
            <person name="Gournas C."/>
            <person name="Habgood R."/>
            <person name="Hainaut M."/>
            <person name="Harispe M.L."/>
            <person name="Henrissat B."/>
            <person name="Hilden K.S."/>
            <person name="Hope R."/>
            <person name="Hossain A."/>
            <person name="Karabika E."/>
            <person name="Karaffa L."/>
            <person name="Karanyi Z."/>
            <person name="Krasevec N."/>
            <person name="Kuo A."/>
            <person name="Kusch H."/>
            <person name="LaButti K."/>
            <person name="Lagendijk E.L."/>
            <person name="Lapidus A."/>
            <person name="Levasseur A."/>
            <person name="Lindquist E."/>
            <person name="Lipzen A."/>
            <person name="Logrieco A.F."/>
            <person name="MacCabe A."/>
            <person name="Maekelae M.R."/>
            <person name="Malavazi I."/>
            <person name="Melin P."/>
            <person name="Meyer V."/>
            <person name="Mielnichuk N."/>
            <person name="Miskei M."/>
            <person name="Molnar A.P."/>
            <person name="Mule G."/>
            <person name="Ngan C.Y."/>
            <person name="Orejas M."/>
            <person name="Orosz E."/>
            <person name="Ouedraogo J.P."/>
            <person name="Overkamp K.M."/>
            <person name="Park H.-S."/>
            <person name="Perrone G."/>
            <person name="Piumi F."/>
            <person name="Punt P.J."/>
            <person name="Ram A.F."/>
            <person name="Ramon A."/>
            <person name="Rauscher S."/>
            <person name="Record E."/>
            <person name="Riano-Pachon D.M."/>
            <person name="Robert V."/>
            <person name="Roehrig J."/>
            <person name="Ruller R."/>
            <person name="Salamov A."/>
            <person name="Salih N.S."/>
            <person name="Samson R.A."/>
            <person name="Sandor E."/>
            <person name="Sanguinetti M."/>
            <person name="Schuetze T."/>
            <person name="Sepcic K."/>
            <person name="Shelest E."/>
            <person name="Sherlock G."/>
            <person name="Sophianopoulou V."/>
            <person name="Squina F.M."/>
            <person name="Sun H."/>
            <person name="Susca A."/>
            <person name="Todd R.B."/>
            <person name="Tsang A."/>
            <person name="Unkles S.E."/>
            <person name="van de Wiele N."/>
            <person name="van Rossen-Uffink D."/>
            <person name="Oliveira J.V."/>
            <person name="Vesth T.C."/>
            <person name="Visser J."/>
            <person name="Yu J.-H."/>
            <person name="Zhou M."/>
            <person name="Andersen M.R."/>
            <person name="Archer D.B."/>
            <person name="Baker S.E."/>
            <person name="Benoit I."/>
            <person name="Brakhage A.A."/>
            <person name="Braus G.H."/>
            <person name="Fischer R."/>
            <person name="Frisvad J.C."/>
            <person name="Goldman G.H."/>
            <person name="Houbraken J."/>
            <person name="Oakley B."/>
            <person name="Pocsi I."/>
            <person name="Scazzocchio C."/>
            <person name="Seiboth B."/>
            <person name="vanKuyk P.A."/>
            <person name="Wortman J."/>
            <person name="Dyer P.S."/>
            <person name="Grigoriev I.V."/>
        </authorList>
    </citation>
    <scope>NUCLEOTIDE SEQUENCE [LARGE SCALE GENOMIC DNA]</scope>
    <source>
        <strain evidence="20">CBS 583.65</strain>
    </source>
</reference>
<feature type="chain" id="PRO_5012205671" description="Alpha/beta-glucosidase agdC" evidence="15">
    <location>
        <begin position="17"/>
        <end position="887"/>
    </location>
</feature>
<dbReference type="CDD" id="cd06602">
    <property type="entry name" value="GH31_MGAM_SI_GAA"/>
    <property type="match status" value="1"/>
</dbReference>
<dbReference type="SUPFAM" id="SSF74650">
    <property type="entry name" value="Galactose mutarotase-like"/>
    <property type="match status" value="1"/>
</dbReference>
<feature type="domain" description="Glycoside hydrolase family 31 TIM barrel" evidence="16">
    <location>
        <begin position="271"/>
        <end position="685"/>
    </location>
</feature>
<feature type="signal peptide" evidence="15">
    <location>
        <begin position="1"/>
        <end position="16"/>
    </location>
</feature>
<evidence type="ECO:0000256" key="9">
    <source>
        <dbReference type="ARBA" id="ARBA00023277"/>
    </source>
</evidence>
<dbReference type="GeneID" id="63732442"/>
<feature type="domain" description="Glycosyl hydrolase family 31 C-terminal" evidence="18">
    <location>
        <begin position="693"/>
        <end position="781"/>
    </location>
</feature>
<protein>
    <recommendedName>
        <fullName evidence="21">Alpha/beta-glucosidase agdC</fullName>
    </recommendedName>
</protein>
<dbReference type="PANTHER" id="PTHR22762">
    <property type="entry name" value="ALPHA-GLUCOSIDASE"/>
    <property type="match status" value="1"/>
</dbReference>
<dbReference type="GO" id="GO:0004558">
    <property type="term" value="F:alpha-1,4-glucosidase activity"/>
    <property type="evidence" value="ECO:0007669"/>
    <property type="project" value="UniProtKB-EC"/>
</dbReference>
<evidence type="ECO:0000256" key="5">
    <source>
        <dbReference type="ARBA" id="ARBA00022525"/>
    </source>
</evidence>
<dbReference type="GO" id="GO:0008422">
    <property type="term" value="F:beta-glucosidase activity"/>
    <property type="evidence" value="ECO:0007669"/>
    <property type="project" value="UniProtKB-EC"/>
</dbReference>
<dbReference type="InterPro" id="IPR011013">
    <property type="entry name" value="Gal_mutarotase_sf_dom"/>
</dbReference>
<evidence type="ECO:0000256" key="2">
    <source>
        <dbReference type="ARBA" id="ARBA00001657"/>
    </source>
</evidence>
<comment type="function">
    <text evidence="13">Glucosidase involved in the degradation of cellulosic biomass. Has both alpha- and beta-glucosidase activity.</text>
</comment>
<evidence type="ECO:0000259" key="16">
    <source>
        <dbReference type="Pfam" id="PF01055"/>
    </source>
</evidence>
<evidence type="ECO:0000256" key="11">
    <source>
        <dbReference type="ARBA" id="ARBA00023316"/>
    </source>
</evidence>
<keyword evidence="8" id="KW-0325">Glycoprotein</keyword>
<dbReference type="OrthoDB" id="5839090at2759"/>
<evidence type="ECO:0000256" key="7">
    <source>
        <dbReference type="ARBA" id="ARBA00022801"/>
    </source>
</evidence>
<dbReference type="Gene3D" id="3.20.20.80">
    <property type="entry name" value="Glycosidases"/>
    <property type="match status" value="1"/>
</dbReference>
<keyword evidence="20" id="KW-1185">Reference proteome</keyword>
<evidence type="ECO:0000256" key="12">
    <source>
        <dbReference type="ARBA" id="ARBA00023326"/>
    </source>
</evidence>
<dbReference type="GO" id="GO:0030246">
    <property type="term" value="F:carbohydrate binding"/>
    <property type="evidence" value="ECO:0007669"/>
    <property type="project" value="InterPro"/>
</dbReference>
<evidence type="ECO:0000256" key="4">
    <source>
        <dbReference type="ARBA" id="ARBA00007806"/>
    </source>
</evidence>
<evidence type="ECO:0000259" key="18">
    <source>
        <dbReference type="Pfam" id="PF21365"/>
    </source>
</evidence>
<name>A0A1L9PCL3_ASPVE</name>
<dbReference type="Pfam" id="PF21365">
    <property type="entry name" value="Glyco_hydro_31_3rd"/>
    <property type="match status" value="1"/>
</dbReference>
<dbReference type="SUPFAM" id="SSF51445">
    <property type="entry name" value="(Trans)glycosidases"/>
    <property type="match status" value="1"/>
</dbReference>
<keyword evidence="5" id="KW-0964">Secreted</keyword>
<comment type="catalytic activity">
    <reaction evidence="1">
        <text>Hydrolysis of terminal, non-reducing beta-D-glucosyl residues with release of beta-D-glucose.</text>
        <dbReference type="EC" id="3.2.1.21"/>
    </reaction>
</comment>
<evidence type="ECO:0000313" key="20">
    <source>
        <dbReference type="Proteomes" id="UP000184073"/>
    </source>
</evidence>
<evidence type="ECO:0000256" key="1">
    <source>
        <dbReference type="ARBA" id="ARBA00000448"/>
    </source>
</evidence>
<dbReference type="Pfam" id="PF01055">
    <property type="entry name" value="Glyco_hydro_31_2nd"/>
    <property type="match status" value="1"/>
</dbReference>
<dbReference type="RefSeq" id="XP_040664958.1">
    <property type="nucleotide sequence ID" value="XM_040816931.1"/>
</dbReference>
<gene>
    <name evidence="19" type="ORF">ASPVEDRAFT_80815</name>
</gene>
<keyword evidence="12" id="KW-0624">Polysaccharide degradation</keyword>
<accession>A0A1L9PCL3</accession>
<dbReference type="AlphaFoldDB" id="A0A1L9PCL3"/>